<feature type="domain" description="RecF/RecN/SMC N-terminal" evidence="10">
    <location>
        <begin position="2"/>
        <end position="506"/>
    </location>
</feature>
<dbReference type="Pfam" id="PF02463">
    <property type="entry name" value="SMC_N"/>
    <property type="match status" value="1"/>
</dbReference>
<gene>
    <name evidence="11" type="primary">recN</name>
    <name evidence="11" type="ORF">K4G66_00030</name>
</gene>
<dbReference type="GO" id="GO:0005524">
    <property type="term" value="F:ATP binding"/>
    <property type="evidence" value="ECO:0007669"/>
    <property type="project" value="UniProtKB-KW"/>
</dbReference>
<dbReference type="InterPro" id="IPR004604">
    <property type="entry name" value="DNA_recomb/repair_RecN"/>
</dbReference>
<dbReference type="SUPFAM" id="SSF52540">
    <property type="entry name" value="P-loop containing nucleoside triphosphate hydrolases"/>
    <property type="match status" value="2"/>
</dbReference>
<dbReference type="InterPro" id="IPR027417">
    <property type="entry name" value="P-loop_NTPase"/>
</dbReference>
<keyword evidence="4" id="KW-0547">Nucleotide-binding</keyword>
<dbReference type="GO" id="GO:0043590">
    <property type="term" value="C:bacterial nucleoid"/>
    <property type="evidence" value="ECO:0007669"/>
    <property type="project" value="TreeGrafter"/>
</dbReference>
<dbReference type="GO" id="GO:0006310">
    <property type="term" value="P:DNA recombination"/>
    <property type="evidence" value="ECO:0007669"/>
    <property type="project" value="InterPro"/>
</dbReference>
<dbReference type="NCBIfam" id="TIGR00634">
    <property type="entry name" value="recN"/>
    <property type="match status" value="1"/>
</dbReference>
<dbReference type="CDD" id="cd03241">
    <property type="entry name" value="ABC_RecN"/>
    <property type="match status" value="2"/>
</dbReference>
<sequence>MLQSLTIKNYALLQELEMKPSENLNIITGETGAGKSIMLGAIGLLLGNRADKRSLYNEEKKCIIEGIFTINKFRLESIFDQEELDYDPICILRREIAPNGKSRAFVNDTPVRLETLRGIGHLLVDIHSQHDTLLLGDNLYQLELIDAFAANEQEQKSYFQSYQQYRRARQEYDRVTSEAARLRQEDDYNRFLLDELHKAKLQEGEQEILEESLKVMENAGNIQEQLSTIQTLFSYEDVSVDQLLAQAKQAIIKIASLSPKYDAIYQRIESCLIEIRDISGEVESEALEVDFDHEKVEATRDRLDLLFKLQQKHHVKSVQELLSLQWQLEEKVEQVTNLDSEISRLAEVKEVAYREMDEQAKRLTLSREATFVPFAQELARLLRNLGIPDAVVEVERTKVEPGESGADEISILFSANKGISPQELKGVASGGEFSRLMFCIKYILAGKTSLPTIIFDEIDTGVSGEIAIKMVNMMKEMSRSHQVMAISHLPQVAAKGDAHYFVYKDNSSAKVVSKIRQLSEEERVVEIAKMLGGNNPSTIAYENAKELLSF</sequence>
<keyword evidence="7 9" id="KW-0234">DNA repair</keyword>
<dbReference type="PANTHER" id="PTHR11059:SF0">
    <property type="entry name" value="DNA REPAIR PROTEIN RECN"/>
    <property type="match status" value="1"/>
</dbReference>
<organism evidence="11">
    <name type="scientific">Roseihalotalea indica</name>
    <dbReference type="NCBI Taxonomy" id="2867963"/>
    <lineage>
        <taxon>Bacteria</taxon>
        <taxon>Pseudomonadati</taxon>
        <taxon>Bacteroidota</taxon>
        <taxon>Cytophagia</taxon>
        <taxon>Cytophagales</taxon>
        <taxon>Catalimonadaceae</taxon>
        <taxon>Roseihalotalea</taxon>
    </lineage>
</organism>
<comment type="similarity">
    <text evidence="2 9">Belongs to the RecN family.</text>
</comment>
<dbReference type="GO" id="GO:0009432">
    <property type="term" value="P:SOS response"/>
    <property type="evidence" value="ECO:0007669"/>
    <property type="project" value="TreeGrafter"/>
</dbReference>
<keyword evidence="6" id="KW-0067">ATP-binding</keyword>
<evidence type="ECO:0000256" key="8">
    <source>
        <dbReference type="ARBA" id="ARBA00033408"/>
    </source>
</evidence>
<accession>A0AA49GPE4</accession>
<dbReference type="Gene3D" id="3.40.50.300">
    <property type="entry name" value="P-loop containing nucleotide triphosphate hydrolases"/>
    <property type="match status" value="2"/>
</dbReference>
<evidence type="ECO:0000256" key="6">
    <source>
        <dbReference type="ARBA" id="ARBA00022840"/>
    </source>
</evidence>
<evidence type="ECO:0000256" key="1">
    <source>
        <dbReference type="ARBA" id="ARBA00003618"/>
    </source>
</evidence>
<evidence type="ECO:0000256" key="4">
    <source>
        <dbReference type="ARBA" id="ARBA00022741"/>
    </source>
</evidence>
<evidence type="ECO:0000259" key="10">
    <source>
        <dbReference type="Pfam" id="PF02463"/>
    </source>
</evidence>
<dbReference type="InterPro" id="IPR003395">
    <property type="entry name" value="RecF/RecN/SMC_N"/>
</dbReference>
<evidence type="ECO:0000256" key="7">
    <source>
        <dbReference type="ARBA" id="ARBA00023204"/>
    </source>
</evidence>
<evidence type="ECO:0000313" key="11">
    <source>
        <dbReference type="EMBL" id="WKN37098.1"/>
    </source>
</evidence>
<dbReference type="AlphaFoldDB" id="A0AA49GPE4"/>
<evidence type="ECO:0000256" key="5">
    <source>
        <dbReference type="ARBA" id="ARBA00022763"/>
    </source>
</evidence>
<name>A0AA49GPE4_9BACT</name>
<comment type="function">
    <text evidence="1 9">May be involved in recombinational repair of damaged DNA.</text>
</comment>
<evidence type="ECO:0000256" key="3">
    <source>
        <dbReference type="ARBA" id="ARBA00021315"/>
    </source>
</evidence>
<dbReference type="EMBL" id="CP120682">
    <property type="protein sequence ID" value="WKN37098.1"/>
    <property type="molecule type" value="Genomic_DNA"/>
</dbReference>
<proteinExistence type="inferred from homology"/>
<reference evidence="11" key="2">
    <citation type="journal article" date="2024" name="Antonie Van Leeuwenhoek">
        <title>Roseihalotalea indica gen. nov., sp. nov., a halophilic Bacteroidetes from mesopelagic Southwest Indian Ocean with higher carbohydrate metabolic potential.</title>
        <authorList>
            <person name="Chen B."/>
            <person name="Zhang M."/>
            <person name="Lin D."/>
            <person name="Ye J."/>
            <person name="Tang K."/>
        </authorList>
    </citation>
    <scope>NUCLEOTIDE SEQUENCE</scope>
    <source>
        <strain evidence="11">TK19036</strain>
    </source>
</reference>
<reference evidence="11" key="1">
    <citation type="journal article" date="2023" name="Comput. Struct. Biotechnol. J.">
        <title>Discovery of a novel marine Bacteroidetes with a rich repertoire of carbohydrate-active enzymes.</title>
        <authorList>
            <person name="Chen B."/>
            <person name="Liu G."/>
            <person name="Chen Q."/>
            <person name="Wang H."/>
            <person name="Liu L."/>
            <person name="Tang K."/>
        </authorList>
    </citation>
    <scope>NUCLEOTIDE SEQUENCE</scope>
    <source>
        <strain evidence="11">TK19036</strain>
    </source>
</reference>
<dbReference type="PANTHER" id="PTHR11059">
    <property type="entry name" value="DNA REPAIR PROTEIN RECN"/>
    <property type="match status" value="1"/>
</dbReference>
<keyword evidence="5 9" id="KW-0227">DNA damage</keyword>
<dbReference type="GO" id="GO:0006281">
    <property type="term" value="P:DNA repair"/>
    <property type="evidence" value="ECO:0007669"/>
    <property type="project" value="UniProtKB-KW"/>
</dbReference>
<evidence type="ECO:0000256" key="9">
    <source>
        <dbReference type="PIRNR" id="PIRNR003128"/>
    </source>
</evidence>
<dbReference type="PIRSF" id="PIRSF003128">
    <property type="entry name" value="RecN"/>
    <property type="match status" value="1"/>
</dbReference>
<protein>
    <recommendedName>
        <fullName evidence="3 9">DNA repair protein RecN</fullName>
    </recommendedName>
    <alternativeName>
        <fullName evidence="8 9">Recombination protein N</fullName>
    </alternativeName>
</protein>
<evidence type="ECO:0000256" key="2">
    <source>
        <dbReference type="ARBA" id="ARBA00009441"/>
    </source>
</evidence>